<dbReference type="EMBL" id="JAHRHY010000014">
    <property type="protein sequence ID" value="KAG9064510.1"/>
    <property type="molecule type" value="Genomic_DNA"/>
</dbReference>
<organism evidence="2 3">
    <name type="scientific">Linnemannia hyalina</name>
    <dbReference type="NCBI Taxonomy" id="64524"/>
    <lineage>
        <taxon>Eukaryota</taxon>
        <taxon>Fungi</taxon>
        <taxon>Fungi incertae sedis</taxon>
        <taxon>Mucoromycota</taxon>
        <taxon>Mortierellomycotina</taxon>
        <taxon>Mortierellomycetes</taxon>
        <taxon>Mortierellales</taxon>
        <taxon>Mortierellaceae</taxon>
        <taxon>Linnemannia</taxon>
    </lineage>
</organism>
<evidence type="ECO:0000256" key="1">
    <source>
        <dbReference type="SAM" id="Phobius"/>
    </source>
</evidence>
<accession>A0A9P8BQL1</accession>
<name>A0A9P8BQL1_9FUNG</name>
<keyword evidence="1" id="KW-0472">Membrane</keyword>
<evidence type="ECO:0000313" key="2">
    <source>
        <dbReference type="EMBL" id="KAG9064510.1"/>
    </source>
</evidence>
<reference evidence="2" key="1">
    <citation type="submission" date="2021-06" db="EMBL/GenBank/DDBJ databases">
        <title>Genome Sequence of Mortierella hyaline Strain SCG-10, a Cold-Adapted, Nitrate-Reducing Fungus Isolated from Soil in Minnesota, USA.</title>
        <authorList>
            <person name="Aldossari N."/>
        </authorList>
    </citation>
    <scope>NUCLEOTIDE SEQUENCE</scope>
    <source>
        <strain evidence="2">SCG-10</strain>
    </source>
</reference>
<proteinExistence type="predicted"/>
<evidence type="ECO:0000313" key="3">
    <source>
        <dbReference type="Proteomes" id="UP000707451"/>
    </source>
</evidence>
<dbReference type="AlphaFoldDB" id="A0A9P8BQL1"/>
<protein>
    <submittedName>
        <fullName evidence="2">Uncharacterized protein</fullName>
    </submittedName>
</protein>
<comment type="caution">
    <text evidence="2">The sequence shown here is derived from an EMBL/GenBank/DDBJ whole genome shotgun (WGS) entry which is preliminary data.</text>
</comment>
<feature type="transmembrane region" description="Helical" evidence="1">
    <location>
        <begin position="30"/>
        <end position="49"/>
    </location>
</feature>
<keyword evidence="1" id="KW-1133">Transmembrane helix</keyword>
<feature type="transmembrane region" description="Helical" evidence="1">
    <location>
        <begin position="61"/>
        <end position="86"/>
    </location>
</feature>
<dbReference type="OrthoDB" id="2417455at2759"/>
<keyword evidence="3" id="KW-1185">Reference proteome</keyword>
<dbReference type="Proteomes" id="UP000707451">
    <property type="component" value="Unassembled WGS sequence"/>
</dbReference>
<keyword evidence="1" id="KW-0812">Transmembrane</keyword>
<gene>
    <name evidence="2" type="ORF">KI688_003700</name>
</gene>
<sequence length="236" mass="26354">MASISSEITTFLKEMELTKDLPSDAVMARFRTMIFTTFFFIGIQVQRITTCFTSTTFLAQLTFYICTVECLFKTCVIFGSIALLSFDKDFEDKMKAIDNDFKANAANSEPMLWFLIKSLVKLYRNSIPSGTSTVTSLIDAISADDQTVQDFPFANAVLDDIIDISCDLLLIWSMWQIVKDLEERNDRIAKARIESRAAAAAAATAAAFSATFKDEYGAPIYHVYHERGQQSSAVGI</sequence>